<proteinExistence type="inferred from homology"/>
<dbReference type="EC" id="2.8.2.-" evidence="3"/>
<dbReference type="PaxDb" id="4081-Solyc11g040020.1.1"/>
<comment type="similarity">
    <text evidence="1 3">Belongs to the sulfotransferase 1 family.</text>
</comment>
<dbReference type="GO" id="GO:0008146">
    <property type="term" value="F:sulfotransferase activity"/>
    <property type="evidence" value="ECO:0000318"/>
    <property type="project" value="GO_Central"/>
</dbReference>
<feature type="domain" description="Sulfotransferase" evidence="4">
    <location>
        <begin position="54"/>
        <end position="143"/>
    </location>
</feature>
<name>A0A3Q7IV84_SOLLC</name>
<dbReference type="Gene3D" id="3.40.50.300">
    <property type="entry name" value="P-loop containing nucleotide triphosphate hydrolases"/>
    <property type="match status" value="2"/>
</dbReference>
<dbReference type="InterPro" id="IPR000863">
    <property type="entry name" value="Sulfotransferase_dom"/>
</dbReference>
<keyword evidence="6" id="KW-1185">Reference proteome</keyword>
<dbReference type="GO" id="GO:0005737">
    <property type="term" value="C:cytoplasm"/>
    <property type="evidence" value="ECO:0000318"/>
    <property type="project" value="GO_Central"/>
</dbReference>
<dbReference type="Pfam" id="PF00685">
    <property type="entry name" value="Sulfotransfer_1"/>
    <property type="match status" value="1"/>
</dbReference>
<dbReference type="EnsemblPlants" id="Solyc11g040020.2.1">
    <property type="protein sequence ID" value="Solyc11g040020.2.1"/>
    <property type="gene ID" value="Solyc11g040020.2"/>
</dbReference>
<organism evidence="5">
    <name type="scientific">Solanum lycopersicum</name>
    <name type="common">Tomato</name>
    <name type="synonym">Lycopersicon esculentum</name>
    <dbReference type="NCBI Taxonomy" id="4081"/>
    <lineage>
        <taxon>Eukaryota</taxon>
        <taxon>Viridiplantae</taxon>
        <taxon>Streptophyta</taxon>
        <taxon>Embryophyta</taxon>
        <taxon>Tracheophyta</taxon>
        <taxon>Spermatophyta</taxon>
        <taxon>Magnoliopsida</taxon>
        <taxon>eudicotyledons</taxon>
        <taxon>Gunneridae</taxon>
        <taxon>Pentapetalae</taxon>
        <taxon>asterids</taxon>
        <taxon>lamiids</taxon>
        <taxon>Solanales</taxon>
        <taxon>Solanaceae</taxon>
        <taxon>Solanoideae</taxon>
        <taxon>Solaneae</taxon>
        <taxon>Solanum</taxon>
        <taxon>Solanum subgen. Lycopersicon</taxon>
    </lineage>
</organism>
<sequence>MRSSTFPSKSSHLSHKYGLEIFNKTRKVYKLKPLVHLSFLNSVLCMKQNFKSQPSDIFLCSAPKKGSTWVKDLAFSILTRHKDFTNIPLLNKLPHACIPFLEFCFLSNRKFVDEDRFSNSNIIYIFREPKDTFVSWWNSHKRSKPERVFFFKYEDLTEATLVYVKKFVDFMDKPFSKEIQERVRNLKKQTIFFFKKREIGDWKNYLTKDMEKFIDHITLEKFKSSGLTFVYSVK</sequence>
<reference evidence="5" key="2">
    <citation type="submission" date="2019-01" db="UniProtKB">
        <authorList>
            <consortium name="EnsemblPlants"/>
        </authorList>
    </citation>
    <scope>IDENTIFICATION</scope>
    <source>
        <strain evidence="5">cv. Heinz 1706</strain>
    </source>
</reference>
<dbReference type="AlphaFoldDB" id="A0A3Q7IV84"/>
<dbReference type="PANTHER" id="PTHR11783">
    <property type="entry name" value="SULFOTRANSFERASE SULT"/>
    <property type="match status" value="1"/>
</dbReference>
<dbReference type="GO" id="GO:0051923">
    <property type="term" value="P:sulfation"/>
    <property type="evidence" value="ECO:0000318"/>
    <property type="project" value="GO_Central"/>
</dbReference>
<reference evidence="5" key="1">
    <citation type="journal article" date="2012" name="Nature">
        <title>The tomato genome sequence provides insights into fleshy fruit evolution.</title>
        <authorList>
            <consortium name="Tomato Genome Consortium"/>
        </authorList>
    </citation>
    <scope>NUCLEOTIDE SEQUENCE [LARGE SCALE GENOMIC DNA]</scope>
    <source>
        <strain evidence="5">cv. Heinz 1706</strain>
    </source>
</reference>
<evidence type="ECO:0000313" key="6">
    <source>
        <dbReference type="Proteomes" id="UP000004994"/>
    </source>
</evidence>
<dbReference type="SUPFAM" id="SSF52540">
    <property type="entry name" value="P-loop containing nucleoside triphosphate hydrolases"/>
    <property type="match status" value="1"/>
</dbReference>
<evidence type="ECO:0000256" key="3">
    <source>
        <dbReference type="RuleBase" id="RU361155"/>
    </source>
</evidence>
<protein>
    <recommendedName>
        <fullName evidence="3">Sulfotransferase</fullName>
        <ecNumber evidence="3">2.8.2.-</ecNumber>
    </recommendedName>
</protein>
<dbReference type="InterPro" id="IPR027417">
    <property type="entry name" value="P-loop_NTPase"/>
</dbReference>
<keyword evidence="2 3" id="KW-0808">Transferase</keyword>
<dbReference type="InParanoid" id="A0A3Q7IV84"/>
<dbReference type="Proteomes" id="UP000004994">
    <property type="component" value="Chromosome 11"/>
</dbReference>
<evidence type="ECO:0000256" key="1">
    <source>
        <dbReference type="ARBA" id="ARBA00005771"/>
    </source>
</evidence>
<dbReference type="Gramene" id="Solyc11g040020.2.1">
    <property type="protein sequence ID" value="Solyc11g040020.2.1"/>
    <property type="gene ID" value="Solyc11g040020.2"/>
</dbReference>
<evidence type="ECO:0000256" key="2">
    <source>
        <dbReference type="ARBA" id="ARBA00022679"/>
    </source>
</evidence>
<accession>A0A3Q7IV84</accession>
<evidence type="ECO:0000313" key="5">
    <source>
        <dbReference type="EnsemblPlants" id="Solyc11g040020.2.1"/>
    </source>
</evidence>
<evidence type="ECO:0000259" key="4">
    <source>
        <dbReference type="Pfam" id="PF00685"/>
    </source>
</evidence>